<evidence type="ECO:0000313" key="4">
    <source>
        <dbReference type="EMBL" id="GKV12452.1"/>
    </source>
</evidence>
<feature type="domain" description="Barwin" evidence="3">
    <location>
        <begin position="436"/>
        <end position="480"/>
    </location>
</feature>
<keyword evidence="2" id="KW-0472">Membrane</keyword>
<dbReference type="InterPro" id="IPR001153">
    <property type="entry name" value="Barwin_dom"/>
</dbReference>
<dbReference type="InterPro" id="IPR059000">
    <property type="entry name" value="ATPase_P-type_domA"/>
</dbReference>
<dbReference type="GO" id="GO:0005388">
    <property type="term" value="F:P-type calcium transporter activity"/>
    <property type="evidence" value="ECO:0007669"/>
    <property type="project" value="TreeGrafter"/>
</dbReference>
<evidence type="ECO:0000256" key="1">
    <source>
        <dbReference type="ARBA" id="ARBA00022842"/>
    </source>
</evidence>
<dbReference type="GO" id="GO:0005886">
    <property type="term" value="C:plasma membrane"/>
    <property type="evidence" value="ECO:0007669"/>
    <property type="project" value="TreeGrafter"/>
</dbReference>
<keyword evidence="5" id="KW-1185">Reference proteome</keyword>
<dbReference type="FunFam" id="2.70.150.10:FF:000006">
    <property type="entry name" value="Calcium-transporting ATPase"/>
    <property type="match status" value="1"/>
</dbReference>
<dbReference type="PRINTS" id="PR00602">
    <property type="entry name" value="BARWIN"/>
</dbReference>
<dbReference type="PANTHER" id="PTHR24093">
    <property type="entry name" value="CATION TRANSPORTING ATPASE"/>
    <property type="match status" value="1"/>
</dbReference>
<feature type="transmembrane region" description="Helical" evidence="2">
    <location>
        <begin position="390"/>
        <end position="423"/>
    </location>
</feature>
<organism evidence="4 5">
    <name type="scientific">Rubroshorea leprosula</name>
    <dbReference type="NCBI Taxonomy" id="152421"/>
    <lineage>
        <taxon>Eukaryota</taxon>
        <taxon>Viridiplantae</taxon>
        <taxon>Streptophyta</taxon>
        <taxon>Embryophyta</taxon>
        <taxon>Tracheophyta</taxon>
        <taxon>Spermatophyta</taxon>
        <taxon>Magnoliopsida</taxon>
        <taxon>eudicotyledons</taxon>
        <taxon>Gunneridae</taxon>
        <taxon>Pentapetalae</taxon>
        <taxon>rosids</taxon>
        <taxon>malvids</taxon>
        <taxon>Malvales</taxon>
        <taxon>Dipterocarpaceae</taxon>
        <taxon>Rubroshorea</taxon>
    </lineage>
</organism>
<dbReference type="Gene3D" id="1.20.1110.10">
    <property type="entry name" value="Calcium-transporting ATPase, transmembrane domain"/>
    <property type="match status" value="1"/>
</dbReference>
<dbReference type="InterPro" id="IPR036908">
    <property type="entry name" value="RlpA-like_sf"/>
</dbReference>
<dbReference type="AlphaFoldDB" id="A0AAV5JLN4"/>
<proteinExistence type="predicted"/>
<dbReference type="InterPro" id="IPR008250">
    <property type="entry name" value="ATPase_P-typ_transduc_dom_A_sf"/>
</dbReference>
<evidence type="ECO:0000256" key="2">
    <source>
        <dbReference type="SAM" id="Phobius"/>
    </source>
</evidence>
<dbReference type="SUPFAM" id="SSF81665">
    <property type="entry name" value="Calcium ATPase, transmembrane domain M"/>
    <property type="match status" value="1"/>
</dbReference>
<dbReference type="PANTHER" id="PTHR24093:SF509">
    <property type="entry name" value="CALCIUM-TRANSPORTING ATPASE"/>
    <property type="match status" value="1"/>
</dbReference>
<feature type="transmembrane region" description="Helical" evidence="2">
    <location>
        <begin position="351"/>
        <end position="370"/>
    </location>
</feature>
<dbReference type="PROSITE" id="PS51174">
    <property type="entry name" value="BARWIN_3"/>
    <property type="match status" value="1"/>
</dbReference>
<dbReference type="Pfam" id="PF00967">
    <property type="entry name" value="Barwin"/>
    <property type="match status" value="1"/>
</dbReference>
<dbReference type="Pfam" id="PF00122">
    <property type="entry name" value="E1-E2_ATPase"/>
    <property type="match status" value="1"/>
</dbReference>
<protein>
    <recommendedName>
        <fullName evidence="3">Barwin domain-containing protein</fullName>
    </recommendedName>
</protein>
<dbReference type="GO" id="GO:0050832">
    <property type="term" value="P:defense response to fungus"/>
    <property type="evidence" value="ECO:0007669"/>
    <property type="project" value="InterPro"/>
</dbReference>
<reference evidence="4 5" key="1">
    <citation type="journal article" date="2021" name="Commun. Biol.">
        <title>The genome of Shorea leprosula (Dipterocarpaceae) highlights the ecological relevance of drought in aseasonal tropical rainforests.</title>
        <authorList>
            <person name="Ng K.K.S."/>
            <person name="Kobayashi M.J."/>
            <person name="Fawcett J.A."/>
            <person name="Hatakeyama M."/>
            <person name="Paape T."/>
            <person name="Ng C.H."/>
            <person name="Ang C.C."/>
            <person name="Tnah L.H."/>
            <person name="Lee C.T."/>
            <person name="Nishiyama T."/>
            <person name="Sese J."/>
            <person name="O'Brien M.J."/>
            <person name="Copetti D."/>
            <person name="Mohd Noor M.I."/>
            <person name="Ong R.C."/>
            <person name="Putra M."/>
            <person name="Sireger I.Z."/>
            <person name="Indrioko S."/>
            <person name="Kosugi Y."/>
            <person name="Izuno A."/>
            <person name="Isagi Y."/>
            <person name="Lee S.L."/>
            <person name="Shimizu K.K."/>
        </authorList>
    </citation>
    <scope>NUCLEOTIDE SEQUENCE [LARGE SCALE GENOMIC DNA]</scope>
    <source>
        <strain evidence="4">214</strain>
    </source>
</reference>
<feature type="transmembrane region" description="Helical" evidence="2">
    <location>
        <begin position="166"/>
        <end position="184"/>
    </location>
</feature>
<keyword evidence="2" id="KW-1133">Transmembrane helix</keyword>
<keyword evidence="2" id="KW-0812">Transmembrane</keyword>
<gene>
    <name evidence="4" type="ORF">SLEP1_g23592</name>
</gene>
<dbReference type="InterPro" id="IPR004014">
    <property type="entry name" value="ATPase_P-typ_cation-transptr_N"/>
</dbReference>
<dbReference type="SMART" id="SM00831">
    <property type="entry name" value="Cation_ATPase_N"/>
    <property type="match status" value="1"/>
</dbReference>
<evidence type="ECO:0000259" key="3">
    <source>
        <dbReference type="PROSITE" id="PS51174"/>
    </source>
</evidence>
<keyword evidence="1" id="KW-0460">Magnesium</keyword>
<sequence length="480" mass="52295">MFLSPQNSILASAIPQDDVSDSRLPVNRHKRRWRMAYTAIYFMRALLALSKKALDSKKGLLRSPSYIVIDVPEGSQNEHPHREPVFNVEQRTLTEMVKEKSFELLTELGGVKQVATLLNSNVNNGIKGSGAEVMHRTEVFGANKFQKQPAKSFPSLVLEAFKDTTIIILLVCAILALAFGIKQHGPKEGWYGGGSISLAVVLVVVFSAVSKYNQNKQFEKLSEESSDIRVQVVRGGRHQSISILDVVVGDIVSLKIGDQIPADGLFVAGHSLKIDEASMTAESDHVEVREIKYPFLLAGTKVTDGFGYMLVTSVGVNTAWGEMMSSIQRDLDEQRPLKICLNKLTSYVGRIRLSVAVVVLLILLVRYFTGHTKDATGKIEYNGSNTKLDAVMNSVLGIIAAAVTIVVVAIPEGLPLAVTLTLACYMKRMVKDNATVSNTETKAQATVGIVNQCSNGGLYLDSNVFDQIDTNGNSFAQGSC</sequence>
<evidence type="ECO:0000313" key="5">
    <source>
        <dbReference type="Proteomes" id="UP001054252"/>
    </source>
</evidence>
<comment type="caution">
    <text evidence="4">The sequence shown here is derived from an EMBL/GenBank/DDBJ whole genome shotgun (WGS) entry which is preliminary data.</text>
</comment>
<dbReference type="GO" id="GO:0042742">
    <property type="term" value="P:defense response to bacterium"/>
    <property type="evidence" value="ECO:0007669"/>
    <property type="project" value="InterPro"/>
</dbReference>
<dbReference type="Pfam" id="PF00690">
    <property type="entry name" value="Cation_ATPase_N"/>
    <property type="match status" value="1"/>
</dbReference>
<feature type="transmembrane region" description="Helical" evidence="2">
    <location>
        <begin position="190"/>
        <end position="210"/>
    </location>
</feature>
<dbReference type="Gene3D" id="2.70.150.10">
    <property type="entry name" value="Calcium-transporting ATPase, cytoplasmic transduction domain A"/>
    <property type="match status" value="1"/>
</dbReference>
<name>A0AAV5JLN4_9ROSI</name>
<accession>A0AAV5JLN4</accession>
<dbReference type="Proteomes" id="UP001054252">
    <property type="component" value="Unassembled WGS sequence"/>
</dbReference>
<dbReference type="SUPFAM" id="SSF50685">
    <property type="entry name" value="Barwin-like endoglucanases"/>
    <property type="match status" value="1"/>
</dbReference>
<dbReference type="SUPFAM" id="SSF81653">
    <property type="entry name" value="Calcium ATPase, transduction domain A"/>
    <property type="match status" value="1"/>
</dbReference>
<dbReference type="EMBL" id="BPVZ01000036">
    <property type="protein sequence ID" value="GKV12452.1"/>
    <property type="molecule type" value="Genomic_DNA"/>
</dbReference>
<dbReference type="InterPro" id="IPR023298">
    <property type="entry name" value="ATPase_P-typ_TM_dom_sf"/>
</dbReference>